<dbReference type="RefSeq" id="XP_058335613.1">
    <property type="nucleotide sequence ID" value="XM_058469582.1"/>
</dbReference>
<evidence type="ECO:0000256" key="1">
    <source>
        <dbReference type="SAM" id="MobiDB-lite"/>
    </source>
</evidence>
<reference evidence="2" key="2">
    <citation type="journal article" date="2023" name="IMA Fungus">
        <title>Comparative genomic study of the Penicillium genus elucidates a diverse pangenome and 15 lateral gene transfer events.</title>
        <authorList>
            <person name="Petersen C."/>
            <person name="Sorensen T."/>
            <person name="Nielsen M.R."/>
            <person name="Sondergaard T.E."/>
            <person name="Sorensen J.L."/>
            <person name="Fitzpatrick D.A."/>
            <person name="Frisvad J.C."/>
            <person name="Nielsen K.L."/>
        </authorList>
    </citation>
    <scope>NUCLEOTIDE SEQUENCE</scope>
    <source>
        <strain evidence="2">IBT 19713</strain>
    </source>
</reference>
<protein>
    <submittedName>
        <fullName evidence="2">Uncharacterized protein</fullName>
    </submittedName>
</protein>
<dbReference type="GeneID" id="83196885"/>
<reference evidence="2" key="1">
    <citation type="submission" date="2022-11" db="EMBL/GenBank/DDBJ databases">
        <authorList>
            <person name="Petersen C."/>
        </authorList>
    </citation>
    <scope>NUCLEOTIDE SEQUENCE</scope>
    <source>
        <strain evidence="2">IBT 19713</strain>
    </source>
</reference>
<accession>A0A9W9PLB4</accession>
<evidence type="ECO:0000313" key="2">
    <source>
        <dbReference type="EMBL" id="KAJ5248834.1"/>
    </source>
</evidence>
<gene>
    <name evidence="2" type="ORF">N7468_000285</name>
</gene>
<dbReference type="Proteomes" id="UP001150941">
    <property type="component" value="Unassembled WGS sequence"/>
</dbReference>
<dbReference type="AlphaFoldDB" id="A0A9W9PLB4"/>
<dbReference type="EMBL" id="JAPQKS010000001">
    <property type="protein sequence ID" value="KAJ5248834.1"/>
    <property type="molecule type" value="Genomic_DNA"/>
</dbReference>
<proteinExistence type="predicted"/>
<keyword evidence="3" id="KW-1185">Reference proteome</keyword>
<name>A0A9W9PLB4_9EURO</name>
<feature type="region of interest" description="Disordered" evidence="1">
    <location>
        <begin position="1"/>
        <end position="24"/>
    </location>
</feature>
<evidence type="ECO:0000313" key="3">
    <source>
        <dbReference type="Proteomes" id="UP001150941"/>
    </source>
</evidence>
<organism evidence="2 3">
    <name type="scientific">Penicillium chermesinum</name>
    <dbReference type="NCBI Taxonomy" id="63820"/>
    <lineage>
        <taxon>Eukaryota</taxon>
        <taxon>Fungi</taxon>
        <taxon>Dikarya</taxon>
        <taxon>Ascomycota</taxon>
        <taxon>Pezizomycotina</taxon>
        <taxon>Eurotiomycetes</taxon>
        <taxon>Eurotiomycetidae</taxon>
        <taxon>Eurotiales</taxon>
        <taxon>Aspergillaceae</taxon>
        <taxon>Penicillium</taxon>
    </lineage>
</organism>
<sequence length="114" mass="13037">MDRKTDRNWTHRMGSAQNPALGAPPPFGPITGLFCHPRPRLQPSRVRHGAPRRLARPRQVGSFQADFWLDERLVNDRPRFPRYHVGTIPWIRLYHAVDPTSAAAFAIEAHAQII</sequence>
<comment type="caution">
    <text evidence="2">The sequence shown here is derived from an EMBL/GenBank/DDBJ whole genome shotgun (WGS) entry which is preliminary data.</text>
</comment>